<feature type="compositionally biased region" description="Basic and acidic residues" evidence="1">
    <location>
        <begin position="1"/>
        <end position="13"/>
    </location>
</feature>
<gene>
    <name evidence="2" type="ORF">GCM10025870_27130</name>
</gene>
<keyword evidence="3" id="KW-1185">Reference proteome</keyword>
<feature type="region of interest" description="Disordered" evidence="1">
    <location>
        <begin position="1"/>
        <end position="38"/>
    </location>
</feature>
<proteinExistence type="predicted"/>
<evidence type="ECO:0000313" key="3">
    <source>
        <dbReference type="Proteomes" id="UP001321477"/>
    </source>
</evidence>
<evidence type="ECO:0000313" key="2">
    <source>
        <dbReference type="EMBL" id="BDZ55640.1"/>
    </source>
</evidence>
<dbReference type="EMBL" id="AP027734">
    <property type="protein sequence ID" value="BDZ55640.1"/>
    <property type="molecule type" value="Genomic_DNA"/>
</dbReference>
<organism evidence="2 3">
    <name type="scientific">Agromyces marinus</name>
    <dbReference type="NCBI Taxonomy" id="1389020"/>
    <lineage>
        <taxon>Bacteria</taxon>
        <taxon>Bacillati</taxon>
        <taxon>Actinomycetota</taxon>
        <taxon>Actinomycetes</taxon>
        <taxon>Micrococcales</taxon>
        <taxon>Microbacteriaceae</taxon>
        <taxon>Agromyces</taxon>
    </lineage>
</organism>
<evidence type="ECO:0000256" key="1">
    <source>
        <dbReference type="SAM" id="MobiDB-lite"/>
    </source>
</evidence>
<dbReference type="Proteomes" id="UP001321477">
    <property type="component" value="Chromosome"/>
</dbReference>
<sequence>MVGEHERDVDRELTGTLPEQQVVDAVPGGRGEHEGPERSAHLVEVQFHAPAFDDRGEGRLELAAIGGDSTCTRMKNLPVSWLANCWLSVMLPRAATIAPLTAWTMPGPSVQLSVRTQ</sequence>
<reference evidence="3" key="1">
    <citation type="journal article" date="2019" name="Int. J. Syst. Evol. Microbiol.">
        <title>The Global Catalogue of Microorganisms (GCM) 10K type strain sequencing project: providing services to taxonomists for standard genome sequencing and annotation.</title>
        <authorList>
            <consortium name="The Broad Institute Genomics Platform"/>
            <consortium name="The Broad Institute Genome Sequencing Center for Infectious Disease"/>
            <person name="Wu L."/>
            <person name="Ma J."/>
        </authorList>
    </citation>
    <scope>NUCLEOTIDE SEQUENCE [LARGE SCALE GENOMIC DNA]</scope>
    <source>
        <strain evidence="3">NBRC 109019</strain>
    </source>
</reference>
<name>A0ABM8H4A6_9MICO</name>
<protein>
    <submittedName>
        <fullName evidence="2">Uncharacterized protein</fullName>
    </submittedName>
</protein>
<accession>A0ABM8H4A6</accession>